<dbReference type="EnsemblMetazoa" id="GAUT035652-RA">
    <property type="protein sequence ID" value="GAUT035652-PA"/>
    <property type="gene ID" value="GAUT035652"/>
</dbReference>
<keyword evidence="1 3" id="KW-0853">WD repeat</keyword>
<protein>
    <submittedName>
        <fullName evidence="5">Uncharacterized protein</fullName>
    </submittedName>
</protein>
<evidence type="ECO:0000256" key="2">
    <source>
        <dbReference type="ARBA" id="ARBA00022737"/>
    </source>
</evidence>
<dbReference type="PROSITE" id="PS50082">
    <property type="entry name" value="WD_REPEATS_2"/>
    <property type="match status" value="1"/>
</dbReference>
<dbReference type="InterPro" id="IPR050865">
    <property type="entry name" value="BEACH_Domain"/>
</dbReference>
<dbReference type="InterPro" id="IPR019775">
    <property type="entry name" value="WD40_repeat_CS"/>
</dbReference>
<dbReference type="Pfam" id="PF00400">
    <property type="entry name" value="WD40"/>
    <property type="match status" value="1"/>
</dbReference>
<dbReference type="PROSITE" id="PS50294">
    <property type="entry name" value="WD_REPEATS_REGION"/>
    <property type="match status" value="1"/>
</dbReference>
<name>A0A1A9VFJ2_GLOAU</name>
<dbReference type="PANTHER" id="PTHR13743">
    <property type="entry name" value="BEIGE/BEACH-RELATED"/>
    <property type="match status" value="1"/>
</dbReference>
<proteinExistence type="predicted"/>
<dbReference type="SMART" id="SM00320">
    <property type="entry name" value="WD40"/>
    <property type="match status" value="1"/>
</dbReference>
<evidence type="ECO:0000313" key="5">
    <source>
        <dbReference type="EnsemblMetazoa" id="GAUT035652-PA"/>
    </source>
</evidence>
<dbReference type="InterPro" id="IPR001680">
    <property type="entry name" value="WD40_rpt"/>
</dbReference>
<evidence type="ECO:0000256" key="4">
    <source>
        <dbReference type="SAM" id="MobiDB-lite"/>
    </source>
</evidence>
<dbReference type="VEuPathDB" id="VectorBase:GAUT035652"/>
<dbReference type="PROSITE" id="PS00678">
    <property type="entry name" value="WD_REPEATS_1"/>
    <property type="match status" value="1"/>
</dbReference>
<dbReference type="PANTHER" id="PTHR13743:SF86">
    <property type="entry name" value="LYSOSOMAL-TRAFFICKING REGULATOR"/>
    <property type="match status" value="1"/>
</dbReference>
<dbReference type="Proteomes" id="UP000078200">
    <property type="component" value="Unassembled WGS sequence"/>
</dbReference>
<dbReference type="InterPro" id="IPR015943">
    <property type="entry name" value="WD40/YVTN_repeat-like_dom_sf"/>
</dbReference>
<dbReference type="Gene3D" id="2.130.10.10">
    <property type="entry name" value="YVTN repeat-like/Quinoprotein amine dehydrogenase"/>
    <property type="match status" value="1"/>
</dbReference>
<organism evidence="5 6">
    <name type="scientific">Glossina austeni</name>
    <name type="common">Savannah tsetse fly</name>
    <dbReference type="NCBI Taxonomy" id="7395"/>
    <lineage>
        <taxon>Eukaryota</taxon>
        <taxon>Metazoa</taxon>
        <taxon>Ecdysozoa</taxon>
        <taxon>Arthropoda</taxon>
        <taxon>Hexapoda</taxon>
        <taxon>Insecta</taxon>
        <taxon>Pterygota</taxon>
        <taxon>Neoptera</taxon>
        <taxon>Endopterygota</taxon>
        <taxon>Diptera</taxon>
        <taxon>Brachycera</taxon>
        <taxon>Muscomorpha</taxon>
        <taxon>Hippoboscoidea</taxon>
        <taxon>Glossinidae</taxon>
        <taxon>Glossina</taxon>
    </lineage>
</organism>
<keyword evidence="6" id="KW-1185">Reference proteome</keyword>
<keyword evidence="2" id="KW-0677">Repeat</keyword>
<evidence type="ECO:0000256" key="3">
    <source>
        <dbReference type="PROSITE-ProRule" id="PRU00221"/>
    </source>
</evidence>
<accession>A0A1A9VFJ2</accession>
<evidence type="ECO:0000313" key="6">
    <source>
        <dbReference type="Proteomes" id="UP000078200"/>
    </source>
</evidence>
<dbReference type="SUPFAM" id="SSF50978">
    <property type="entry name" value="WD40 repeat-like"/>
    <property type="match status" value="1"/>
</dbReference>
<sequence>MMTSAATMSPHDSPLQKDGADLQWSGPTVLVRHTNEITCIALSVEFKTVATAGKDGTAVIWDLNNLSYVRTIERPAEIHHSPITLLRTSPKLAYNSKKRNNRQLSGTLTEENLDDFVNVSVNPNGKPILRLHSANARYVQHIVHEDLTLGTSYSYITEGVGVNVIATAAEGGIVGLWPSCNLNFITEIIAGMANISSIIYSTHQHLVVLTKESPIQVWETDGLCGNSPKFPQIAYK</sequence>
<feature type="region of interest" description="Disordered" evidence="4">
    <location>
        <begin position="1"/>
        <end position="20"/>
    </location>
</feature>
<reference evidence="5" key="1">
    <citation type="submission" date="2020-05" db="UniProtKB">
        <authorList>
            <consortium name="EnsemblMetazoa"/>
        </authorList>
    </citation>
    <scope>IDENTIFICATION</scope>
    <source>
        <strain evidence="5">TTRI</strain>
    </source>
</reference>
<feature type="repeat" description="WD" evidence="3">
    <location>
        <begin position="30"/>
        <end position="71"/>
    </location>
</feature>
<dbReference type="InterPro" id="IPR036322">
    <property type="entry name" value="WD40_repeat_dom_sf"/>
</dbReference>
<dbReference type="AlphaFoldDB" id="A0A1A9VFJ2"/>
<dbReference type="STRING" id="7395.A0A1A9VFJ2"/>
<evidence type="ECO:0000256" key="1">
    <source>
        <dbReference type="ARBA" id="ARBA00022574"/>
    </source>
</evidence>